<dbReference type="SMART" id="SM00233">
    <property type="entry name" value="PH"/>
    <property type="match status" value="1"/>
</dbReference>
<dbReference type="GO" id="GO:0005543">
    <property type="term" value="F:phospholipid binding"/>
    <property type="evidence" value="ECO:0007669"/>
    <property type="project" value="InterPro"/>
</dbReference>
<evidence type="ECO:0000259" key="10">
    <source>
        <dbReference type="PROSITE" id="PS50003"/>
    </source>
</evidence>
<dbReference type="Pfam" id="PF00307">
    <property type="entry name" value="CH"/>
    <property type="match status" value="2"/>
</dbReference>
<evidence type="ECO:0000256" key="9">
    <source>
        <dbReference type="SAM" id="MobiDB-lite"/>
    </source>
</evidence>
<dbReference type="FunFam" id="1.20.58.60:FF:000229">
    <property type="entry name" value="Spectrin beta chain"/>
    <property type="match status" value="1"/>
</dbReference>
<dbReference type="SUPFAM" id="SSF46966">
    <property type="entry name" value="Spectrin repeat"/>
    <property type="match status" value="8"/>
</dbReference>
<name>A0A183BRS4_GLOPA</name>
<evidence type="ECO:0000256" key="8">
    <source>
        <dbReference type="SAM" id="Coils"/>
    </source>
</evidence>
<dbReference type="FunFam" id="1.10.418.10:FF:000001">
    <property type="entry name" value="Actinin alpha 1"/>
    <property type="match status" value="1"/>
</dbReference>
<feature type="domain" description="Calponin-homology (CH)" evidence="11">
    <location>
        <begin position="230"/>
        <end position="347"/>
    </location>
</feature>
<reference evidence="12" key="1">
    <citation type="submission" date="2014-05" db="EMBL/GenBank/DDBJ databases">
        <title>The genome and life-stage specific transcriptomes of Globodera pallida elucidate key aspects of plant parasitism by a cyst nematode.</title>
        <authorList>
            <person name="Cotton J.A."/>
            <person name="Lilley C.J."/>
            <person name="Jones L.M."/>
            <person name="Kikuchi T."/>
            <person name="Reid A.J."/>
            <person name="Thorpe P."/>
            <person name="Tsai I.J."/>
            <person name="Beasley H."/>
            <person name="Blok V."/>
            <person name="Cock P.J.A."/>
            <person name="Van den Akker S.E."/>
            <person name="Holroyd N."/>
            <person name="Hunt M."/>
            <person name="Mantelin S."/>
            <person name="Naghra H."/>
            <person name="Pain A."/>
            <person name="Palomares-Rius J.E."/>
            <person name="Zarowiecki M."/>
            <person name="Berriman M."/>
            <person name="Jones J.T."/>
            <person name="Urwin P.E."/>
        </authorList>
    </citation>
    <scope>NUCLEOTIDE SEQUENCE [LARGE SCALE GENOMIC DNA]</scope>
    <source>
        <strain evidence="12">Lindley</strain>
    </source>
</reference>
<dbReference type="Gene3D" id="1.20.58.60">
    <property type="match status" value="9"/>
</dbReference>
<feature type="compositionally biased region" description="Basic and acidic residues" evidence="9">
    <location>
        <begin position="14"/>
        <end position="28"/>
    </location>
</feature>
<dbReference type="CDD" id="cd00176">
    <property type="entry name" value="SPEC"/>
    <property type="match status" value="4"/>
</dbReference>
<dbReference type="InterPro" id="IPR002017">
    <property type="entry name" value="Spectrin_repeat"/>
</dbReference>
<keyword evidence="12" id="KW-1185">Reference proteome</keyword>
<evidence type="ECO:0000256" key="1">
    <source>
        <dbReference type="ARBA" id="ARBA00004245"/>
    </source>
</evidence>
<evidence type="ECO:0000256" key="4">
    <source>
        <dbReference type="ARBA" id="ARBA00022490"/>
    </source>
</evidence>
<keyword evidence="5" id="KW-0677">Repeat</keyword>
<dbReference type="SMART" id="SM00033">
    <property type="entry name" value="CH"/>
    <property type="match status" value="2"/>
</dbReference>
<dbReference type="FunFam" id="1.10.418.10:FF:000004">
    <property type="entry name" value="Spectrin beta chain"/>
    <property type="match status" value="1"/>
</dbReference>
<dbReference type="GO" id="GO:0005856">
    <property type="term" value="C:cytoskeleton"/>
    <property type="evidence" value="ECO:0007669"/>
    <property type="project" value="UniProtKB-SubCell"/>
</dbReference>
<dbReference type="Gene3D" id="1.10.418.10">
    <property type="entry name" value="Calponin-like domain"/>
    <property type="match status" value="2"/>
</dbReference>
<keyword evidence="4" id="KW-0963">Cytoplasm</keyword>
<dbReference type="PANTHER" id="PTHR11915">
    <property type="entry name" value="SPECTRIN/FILAMIN RELATED CYTOSKELETAL PROTEIN"/>
    <property type="match status" value="1"/>
</dbReference>
<dbReference type="InterPro" id="IPR001589">
    <property type="entry name" value="Actinin_actin-bd_CS"/>
</dbReference>
<evidence type="ECO:0000256" key="5">
    <source>
        <dbReference type="ARBA" id="ARBA00022737"/>
    </source>
</evidence>
<feature type="region of interest" description="Disordered" evidence="9">
    <location>
        <begin position="1499"/>
        <end position="1564"/>
    </location>
</feature>
<comment type="subcellular location">
    <subcellularLocation>
        <location evidence="1">Cytoplasm</location>
        <location evidence="1">Cytoskeleton</location>
    </subcellularLocation>
</comment>
<evidence type="ECO:0000256" key="6">
    <source>
        <dbReference type="ARBA" id="ARBA00023203"/>
    </source>
</evidence>
<keyword evidence="7" id="KW-0206">Cytoskeleton</keyword>
<dbReference type="InterPro" id="IPR036872">
    <property type="entry name" value="CH_dom_sf"/>
</dbReference>
<dbReference type="FunFam" id="2.30.29.30:FF:000024">
    <property type="entry name" value="Spectrin beta chain"/>
    <property type="match status" value="1"/>
</dbReference>
<keyword evidence="3" id="KW-0117">Actin capping</keyword>
<feature type="compositionally biased region" description="Low complexity" evidence="9">
    <location>
        <begin position="1710"/>
        <end position="1733"/>
    </location>
</feature>
<evidence type="ECO:0000256" key="2">
    <source>
        <dbReference type="ARBA" id="ARBA00006826"/>
    </source>
</evidence>
<dbReference type="Proteomes" id="UP000050741">
    <property type="component" value="Unassembled WGS sequence"/>
</dbReference>
<dbReference type="SUPFAM" id="SSF50729">
    <property type="entry name" value="PH domain-like"/>
    <property type="match status" value="1"/>
</dbReference>
<reference evidence="13" key="2">
    <citation type="submission" date="2016-06" db="UniProtKB">
        <authorList>
            <consortium name="WormBaseParasite"/>
        </authorList>
    </citation>
    <scope>IDENTIFICATION</scope>
</reference>
<dbReference type="CDD" id="cd21246">
    <property type="entry name" value="CH_SPTB-like_rpt1"/>
    <property type="match status" value="1"/>
</dbReference>
<dbReference type="PROSITE" id="PS50003">
    <property type="entry name" value="PH_DOMAIN"/>
    <property type="match status" value="1"/>
</dbReference>
<organism evidence="12 13">
    <name type="scientific">Globodera pallida</name>
    <name type="common">Potato cyst nematode worm</name>
    <name type="synonym">Heterodera pallida</name>
    <dbReference type="NCBI Taxonomy" id="36090"/>
    <lineage>
        <taxon>Eukaryota</taxon>
        <taxon>Metazoa</taxon>
        <taxon>Ecdysozoa</taxon>
        <taxon>Nematoda</taxon>
        <taxon>Chromadorea</taxon>
        <taxon>Rhabditida</taxon>
        <taxon>Tylenchina</taxon>
        <taxon>Tylenchomorpha</taxon>
        <taxon>Tylenchoidea</taxon>
        <taxon>Heteroderidae</taxon>
        <taxon>Heteroderinae</taxon>
        <taxon>Globodera</taxon>
    </lineage>
</organism>
<evidence type="ECO:0000313" key="13">
    <source>
        <dbReference type="WBParaSite" id="GPLIN_000331000"/>
    </source>
</evidence>
<feature type="domain" description="PH" evidence="10">
    <location>
        <begin position="1595"/>
        <end position="1706"/>
    </location>
</feature>
<dbReference type="PROSITE" id="PS00019">
    <property type="entry name" value="ACTININ_1"/>
    <property type="match status" value="1"/>
</dbReference>
<dbReference type="FunFam" id="1.20.58.60:FF:000172">
    <property type="entry name" value="Spectrin beta chain"/>
    <property type="match status" value="1"/>
</dbReference>
<dbReference type="InterPro" id="IPR001715">
    <property type="entry name" value="CH_dom"/>
</dbReference>
<dbReference type="PROSITE" id="PS50021">
    <property type="entry name" value="CH"/>
    <property type="match status" value="2"/>
</dbReference>
<proteinExistence type="inferred from homology"/>
<sequence>MQNALRTKLAELQNSRRAEEEEEQQPKKLDLSLFDTSDLFNRSWVEMIDEEEERKKAATAAASADIAFRGPMENGAHTNAGGEYGDEYDDNSSSKLFERHRIKALADERENVQKKTFTKWVNSHLIRVNCKIQDLYVDLRDGKMLIKLLEVLSGDRLPRPTRGKMRIHCLENVDKGLQFLRDQHVHLENLGSQDIVDGAPRLTLGLIWTVILRFQIQDITFEDVDNQETRSAKEALLLWCQMKTAGYRNVNVRNFTSSWRDGLAFNALIHKHRSDLVEYDGLQKSNALHNLNNAFDSNALHNLNNAFDVAEKQLGLAKLLDAEDVNVEQPDEKSIITYVVTYYHYFNKLKQEGIQGKRIGKVIAELMENEALVEKYEQLSSALLEWIRAKIGELNDRQFANSLRAVQQQLTGFNVYRMEEKPPRFQEKGELEMLLFSLLSRMRANNQRAFLPREGRTIGDINKAWRALERAEHERELALKEELIRQEKLEQLATRFDKKAGMRETWLGENQRLVSQDNFGADLASVEAANKKHEAIETDIYAYEERVQAVVAVASELEAEQYHDIGRINERKQNVLTLSRDNRLVDEQIPGSGPVPLRLADTRTYYDHLRRLADERRKELEGAVEYYQFFHDADDVEAYLLDTLRVVSTDDVGHDESSVQLLLKKHDGVSDELECFDRHIQQLEAQAFALPEEARAHPDIAARLIGTQQRKSDLVESYNSLLSDIDSVESWIDEKGKLLKTLIPGPDLEEVEIMKHRFETLQNDLQSQAAKVQTINELARQMLQVEHPNSDDILARQNALNARWAQLKDMVDQKRAELDRAHRMETFRIDCQETITWIAEKTRVLEDTDEMTGDLSGVMKLQRRLSMMERDLGAIQAKLDSLVTEANAIEREKPAEAAQIRENITRIQHVWDVLNRRVREQEAKLDEAGDLQRFLRDLDHFQAWLAATQTQPWINEIRANGQELIDEGHENAPLFVDKLGELAQVWDTLKDAIDGRKQRLKDAERAHQYLYDCAEAEAWMSEQELYMMQDERGKDEFSTQNQIKRHERLQHEIGQFAETIRDLAVRVKELIDEGSPLSEQIRLRQAQIEKLYAGLQDLSKERRRRLEETLQLYDLHREIDDLLQWIADKEVVAGSHENGQDYEHVQMLQERFAQFARDTESIGAERVSRANGDCDRLISAGHSDSPMIALWKDSLDEAWENLLELIDTRAQMLEASRQMHKFFYDCRDCLARIVEKTHSLPEELGRDSENEVLKAWHQLRAACEARSMRLNDTSDLFRFMNMVRDLLVWIEEVKREMLSHERPRDVSGVELLMNNHQSLKAEIDTREENFRACLALGRQLLERNHYASAEVEKKLLKLTTDRTDMMHRWEDRWEYLRLILEVYQFARDAAVAEAWLDAQEPYLKSRNYGRNLEEVIALIKKHEAFMKSSAAQDERFMALEKFTNYELKEMQRRGAIDWGWVIALIKKHEAFMKSSAAQDERFMALEKFTNYELKEMQRRERALEEERRRRAGETPPKGGRAGETVFPASISGEAEPASRSHEELAAHRQRQQQQQQRLLGSAQPLALAEPSSWRMSLRREPRFDLADQRGLLTAADTFEGVLIRKHNFEGFERRASHRAWEKLYTVLFNGDLYFFKDARHRQEQPQNTFRGEAPLQLAGCAVQSVEHPKRRHVLSMKWPFGSEFLLQCADEEDLQRWLLQLQQSAALRSGGGAQQQQQQQQQQQSSAAGGTAAEPVTTHGVGVMVSSSSESGEIAATAHPPPPPSAQQQPQEQPEKKARRGFFSRAKK</sequence>
<dbReference type="GO" id="GO:0051693">
    <property type="term" value="P:actin filament capping"/>
    <property type="evidence" value="ECO:0007669"/>
    <property type="project" value="UniProtKB-KW"/>
</dbReference>
<dbReference type="PRINTS" id="PR00683">
    <property type="entry name" value="SPECTRINPH"/>
</dbReference>
<feature type="coiled-coil region" evidence="8">
    <location>
        <begin position="858"/>
        <end position="892"/>
    </location>
</feature>
<protein>
    <submittedName>
        <fullName evidence="13">Spectrin beta chain</fullName>
    </submittedName>
</protein>
<feature type="compositionally biased region" description="Basic and acidic residues" evidence="9">
    <location>
        <begin position="1499"/>
        <end position="1512"/>
    </location>
</feature>
<dbReference type="Pfam" id="PF00169">
    <property type="entry name" value="PH"/>
    <property type="match status" value="1"/>
</dbReference>
<evidence type="ECO:0000256" key="7">
    <source>
        <dbReference type="ARBA" id="ARBA00023212"/>
    </source>
</evidence>
<dbReference type="SUPFAM" id="SSF47576">
    <property type="entry name" value="Calponin-homology domain, CH-domain"/>
    <property type="match status" value="1"/>
</dbReference>
<accession>A0A183BRS4</accession>
<feature type="domain" description="Calponin-homology (CH)" evidence="11">
    <location>
        <begin position="111"/>
        <end position="215"/>
    </location>
</feature>
<comment type="similarity">
    <text evidence="2">Belongs to the spectrin family.</text>
</comment>
<dbReference type="FunFam" id="1.20.58.60:FF:000019">
    <property type="entry name" value="Spectrin beta chain"/>
    <property type="match status" value="1"/>
</dbReference>
<evidence type="ECO:0000313" key="12">
    <source>
        <dbReference type="Proteomes" id="UP000050741"/>
    </source>
</evidence>
<dbReference type="InterPro" id="IPR001849">
    <property type="entry name" value="PH_domain"/>
</dbReference>
<dbReference type="GO" id="GO:0003779">
    <property type="term" value="F:actin binding"/>
    <property type="evidence" value="ECO:0007669"/>
    <property type="project" value="UniProtKB-KW"/>
</dbReference>
<dbReference type="Pfam" id="PF00435">
    <property type="entry name" value="Spectrin"/>
    <property type="match status" value="10"/>
</dbReference>
<feature type="compositionally biased region" description="Low complexity" evidence="9">
    <location>
        <begin position="1740"/>
        <end position="1753"/>
    </location>
</feature>
<dbReference type="InterPro" id="IPR001605">
    <property type="entry name" value="PH_dom-spectrin-type"/>
</dbReference>
<dbReference type="WBParaSite" id="GPLIN_000331000">
    <property type="protein sequence ID" value="GPLIN_000331000"/>
    <property type="gene ID" value="GPLIN_000331000"/>
</dbReference>
<evidence type="ECO:0000259" key="11">
    <source>
        <dbReference type="PROSITE" id="PS50021"/>
    </source>
</evidence>
<dbReference type="Gene3D" id="2.30.29.30">
    <property type="entry name" value="Pleckstrin-homology domain (PH domain)/Phosphotyrosine-binding domain (PTB)"/>
    <property type="match status" value="1"/>
</dbReference>
<feature type="compositionally biased region" description="Basic and acidic residues" evidence="9">
    <location>
        <begin position="1536"/>
        <end position="1546"/>
    </location>
</feature>
<dbReference type="FunFam" id="1.20.58.60:FF:000018">
    <property type="entry name" value="Spectrin beta chain"/>
    <property type="match status" value="1"/>
</dbReference>
<keyword evidence="8" id="KW-0175">Coiled coil</keyword>
<dbReference type="GO" id="GO:0016020">
    <property type="term" value="C:membrane"/>
    <property type="evidence" value="ECO:0007669"/>
    <property type="project" value="UniProtKB-ARBA"/>
</dbReference>
<dbReference type="CDD" id="cd21248">
    <property type="entry name" value="CH_SPTB_like_rpt2"/>
    <property type="match status" value="1"/>
</dbReference>
<feature type="region of interest" description="Disordered" evidence="9">
    <location>
        <begin position="1710"/>
        <end position="1788"/>
    </location>
</feature>
<dbReference type="InterPro" id="IPR011993">
    <property type="entry name" value="PH-like_dom_sf"/>
</dbReference>
<feature type="compositionally biased region" description="Basic residues" evidence="9">
    <location>
        <begin position="1777"/>
        <end position="1788"/>
    </location>
</feature>
<dbReference type="SMART" id="SM00150">
    <property type="entry name" value="SPEC"/>
    <property type="match status" value="10"/>
</dbReference>
<dbReference type="InterPro" id="IPR018159">
    <property type="entry name" value="Spectrin/alpha-actinin"/>
</dbReference>
<dbReference type="FunFam" id="1.20.58.60:FF:000011">
    <property type="entry name" value="Spectrin beta chain"/>
    <property type="match status" value="1"/>
</dbReference>
<keyword evidence="6" id="KW-0009">Actin-binding</keyword>
<dbReference type="PROSITE" id="PS00020">
    <property type="entry name" value="ACTININ_2"/>
    <property type="match status" value="1"/>
</dbReference>
<dbReference type="GO" id="GO:0005737">
    <property type="term" value="C:cytoplasm"/>
    <property type="evidence" value="ECO:0007669"/>
    <property type="project" value="UniProtKB-ARBA"/>
</dbReference>
<evidence type="ECO:0000256" key="3">
    <source>
        <dbReference type="ARBA" id="ARBA00022467"/>
    </source>
</evidence>
<feature type="region of interest" description="Disordered" evidence="9">
    <location>
        <begin position="1"/>
        <end position="28"/>
    </location>
</feature>